<keyword evidence="6 20" id="KW-0732">Signal</keyword>
<evidence type="ECO:0000259" key="22">
    <source>
        <dbReference type="PROSITE" id="PS50927"/>
    </source>
</evidence>
<dbReference type="GO" id="GO:0048544">
    <property type="term" value="P:recognition of pollen"/>
    <property type="evidence" value="ECO:0007669"/>
    <property type="project" value="InterPro"/>
</dbReference>
<evidence type="ECO:0000256" key="1">
    <source>
        <dbReference type="ARBA" id="ARBA00004251"/>
    </source>
</evidence>
<dbReference type="Pfam" id="PF07714">
    <property type="entry name" value="PK_Tyr_Ser-Thr"/>
    <property type="match status" value="1"/>
</dbReference>
<evidence type="ECO:0000313" key="24">
    <source>
        <dbReference type="EMBL" id="KAK1355491.1"/>
    </source>
</evidence>
<keyword evidence="10 18" id="KW-0067">ATP-binding</keyword>
<dbReference type="PROSITE" id="PS50948">
    <property type="entry name" value="PAN"/>
    <property type="match status" value="1"/>
</dbReference>
<evidence type="ECO:0000313" key="25">
    <source>
        <dbReference type="Proteomes" id="UP001237642"/>
    </source>
</evidence>
<dbReference type="CDD" id="cd01098">
    <property type="entry name" value="PAN_AP_plant"/>
    <property type="match status" value="1"/>
</dbReference>
<evidence type="ECO:0000256" key="17">
    <source>
        <dbReference type="ARBA" id="ARBA00048679"/>
    </source>
</evidence>
<dbReference type="InterPro" id="IPR011009">
    <property type="entry name" value="Kinase-like_dom_sf"/>
</dbReference>
<comment type="catalytic activity">
    <reaction evidence="17 18">
        <text>L-seryl-[protein] + ATP = O-phospho-L-seryl-[protein] + ADP + H(+)</text>
        <dbReference type="Rhea" id="RHEA:17989"/>
        <dbReference type="Rhea" id="RHEA-COMP:9863"/>
        <dbReference type="Rhea" id="RHEA-COMP:11604"/>
        <dbReference type="ChEBI" id="CHEBI:15378"/>
        <dbReference type="ChEBI" id="CHEBI:29999"/>
        <dbReference type="ChEBI" id="CHEBI:30616"/>
        <dbReference type="ChEBI" id="CHEBI:83421"/>
        <dbReference type="ChEBI" id="CHEBI:456216"/>
        <dbReference type="EC" id="2.7.11.1"/>
    </reaction>
</comment>
<reference evidence="24" key="1">
    <citation type="submission" date="2023-02" db="EMBL/GenBank/DDBJ databases">
        <title>Genome of toxic invasive species Heracleum sosnowskyi carries increased number of genes despite the absence of recent whole-genome duplications.</title>
        <authorList>
            <person name="Schelkunov M."/>
            <person name="Shtratnikova V."/>
            <person name="Makarenko M."/>
            <person name="Klepikova A."/>
            <person name="Omelchenko D."/>
            <person name="Novikova G."/>
            <person name="Obukhova E."/>
            <person name="Bogdanov V."/>
            <person name="Penin A."/>
            <person name="Logacheva M."/>
        </authorList>
    </citation>
    <scope>NUCLEOTIDE SEQUENCE</scope>
    <source>
        <strain evidence="24">Hsosn_3</strain>
        <tissue evidence="24">Leaf</tissue>
    </source>
</reference>
<feature type="domain" description="Protein kinase" evidence="21">
    <location>
        <begin position="504"/>
        <end position="789"/>
    </location>
</feature>
<dbReference type="PROSITE" id="PS00108">
    <property type="entry name" value="PROTEIN_KINASE_ST"/>
    <property type="match status" value="1"/>
</dbReference>
<dbReference type="SMART" id="SM00473">
    <property type="entry name" value="PAN_AP"/>
    <property type="match status" value="1"/>
</dbReference>
<evidence type="ECO:0000256" key="9">
    <source>
        <dbReference type="ARBA" id="ARBA00022777"/>
    </source>
</evidence>
<dbReference type="CDD" id="cd00028">
    <property type="entry name" value="B_lectin"/>
    <property type="match status" value="1"/>
</dbReference>
<reference evidence="24" key="2">
    <citation type="submission" date="2023-05" db="EMBL/GenBank/DDBJ databases">
        <authorList>
            <person name="Schelkunov M.I."/>
        </authorList>
    </citation>
    <scope>NUCLEOTIDE SEQUENCE</scope>
    <source>
        <strain evidence="24">Hsosn_3</strain>
        <tissue evidence="24">Leaf</tissue>
    </source>
</reference>
<evidence type="ECO:0000256" key="12">
    <source>
        <dbReference type="ARBA" id="ARBA00023136"/>
    </source>
</evidence>
<evidence type="ECO:0000256" key="5">
    <source>
        <dbReference type="ARBA" id="ARBA00022692"/>
    </source>
</evidence>
<evidence type="ECO:0000256" key="13">
    <source>
        <dbReference type="ARBA" id="ARBA00023157"/>
    </source>
</evidence>
<evidence type="ECO:0000256" key="18">
    <source>
        <dbReference type="PIRNR" id="PIRNR000641"/>
    </source>
</evidence>
<dbReference type="PROSITE" id="PS50011">
    <property type="entry name" value="PROTEIN_KINASE_DOM"/>
    <property type="match status" value="1"/>
</dbReference>
<keyword evidence="14 24" id="KW-0675">Receptor</keyword>
<organism evidence="24 25">
    <name type="scientific">Heracleum sosnowskyi</name>
    <dbReference type="NCBI Taxonomy" id="360622"/>
    <lineage>
        <taxon>Eukaryota</taxon>
        <taxon>Viridiplantae</taxon>
        <taxon>Streptophyta</taxon>
        <taxon>Embryophyta</taxon>
        <taxon>Tracheophyta</taxon>
        <taxon>Spermatophyta</taxon>
        <taxon>Magnoliopsida</taxon>
        <taxon>eudicotyledons</taxon>
        <taxon>Gunneridae</taxon>
        <taxon>Pentapetalae</taxon>
        <taxon>asterids</taxon>
        <taxon>campanulids</taxon>
        <taxon>Apiales</taxon>
        <taxon>Apiaceae</taxon>
        <taxon>Apioideae</taxon>
        <taxon>apioid superclade</taxon>
        <taxon>Tordylieae</taxon>
        <taxon>Tordyliinae</taxon>
        <taxon>Heracleum</taxon>
    </lineage>
</organism>
<evidence type="ECO:0000256" key="14">
    <source>
        <dbReference type="ARBA" id="ARBA00023170"/>
    </source>
</evidence>
<feature type="transmembrane region" description="Helical" evidence="19">
    <location>
        <begin position="439"/>
        <end position="461"/>
    </location>
</feature>
<dbReference type="Pfam" id="PF00954">
    <property type="entry name" value="S_locus_glycop"/>
    <property type="match status" value="1"/>
</dbReference>
<keyword evidence="5 19" id="KW-0812">Transmembrane</keyword>
<dbReference type="InterPro" id="IPR008271">
    <property type="entry name" value="Ser/Thr_kinase_AS"/>
</dbReference>
<dbReference type="InterPro" id="IPR001245">
    <property type="entry name" value="Ser-Thr/Tyr_kinase_cat_dom"/>
</dbReference>
<dbReference type="PROSITE" id="PS50927">
    <property type="entry name" value="BULB_LECTIN"/>
    <property type="match status" value="1"/>
</dbReference>
<dbReference type="InterPro" id="IPR001480">
    <property type="entry name" value="Bulb-type_lectin_dom"/>
</dbReference>
<dbReference type="InterPro" id="IPR000719">
    <property type="entry name" value="Prot_kinase_dom"/>
</dbReference>
<keyword evidence="9 18" id="KW-0418">Kinase</keyword>
<dbReference type="GO" id="GO:0005524">
    <property type="term" value="F:ATP binding"/>
    <property type="evidence" value="ECO:0007669"/>
    <property type="project" value="UniProtKB-KW"/>
</dbReference>
<dbReference type="Pfam" id="PF01453">
    <property type="entry name" value="B_lectin"/>
    <property type="match status" value="1"/>
</dbReference>
<dbReference type="InterPro" id="IPR003609">
    <property type="entry name" value="Pan_app"/>
</dbReference>
<evidence type="ECO:0000256" key="19">
    <source>
        <dbReference type="SAM" id="Phobius"/>
    </source>
</evidence>
<dbReference type="PANTHER" id="PTHR32444">
    <property type="entry name" value="BULB-TYPE LECTIN DOMAIN-CONTAINING PROTEIN"/>
    <property type="match status" value="1"/>
</dbReference>
<evidence type="ECO:0000256" key="15">
    <source>
        <dbReference type="ARBA" id="ARBA00023180"/>
    </source>
</evidence>
<evidence type="ECO:0000256" key="20">
    <source>
        <dbReference type="SAM" id="SignalP"/>
    </source>
</evidence>
<feature type="chain" id="PRO_5042109637" description="Receptor-like serine/threonine-protein kinase" evidence="20">
    <location>
        <begin position="19"/>
        <end position="822"/>
    </location>
</feature>
<feature type="domain" description="Apple" evidence="23">
    <location>
        <begin position="342"/>
        <end position="424"/>
    </location>
</feature>
<dbReference type="SUPFAM" id="SSF56112">
    <property type="entry name" value="Protein kinase-like (PK-like)"/>
    <property type="match status" value="1"/>
</dbReference>
<comment type="similarity">
    <text evidence="18">Belongs to the protein kinase superfamily. Ser/Thr protein kinase family.</text>
</comment>
<dbReference type="PANTHER" id="PTHR32444:SF98">
    <property type="entry name" value="RECEPTOR-LIKE SERINE_THREONINE-PROTEIN KINASE"/>
    <property type="match status" value="1"/>
</dbReference>
<dbReference type="InterPro" id="IPR000858">
    <property type="entry name" value="S_locus_glycoprot_dom"/>
</dbReference>
<dbReference type="Proteomes" id="UP001237642">
    <property type="component" value="Unassembled WGS sequence"/>
</dbReference>
<accession>A0AAD8GVT1</accession>
<comment type="caution">
    <text evidence="24">The sequence shown here is derived from an EMBL/GenBank/DDBJ whole genome shotgun (WGS) entry which is preliminary data.</text>
</comment>
<keyword evidence="25" id="KW-1185">Reference proteome</keyword>
<evidence type="ECO:0000259" key="23">
    <source>
        <dbReference type="PROSITE" id="PS50948"/>
    </source>
</evidence>
<comment type="subcellular location">
    <subcellularLocation>
        <location evidence="1">Cell membrane</location>
        <topology evidence="1">Single-pass type I membrane protein</topology>
    </subcellularLocation>
</comment>
<dbReference type="InterPro" id="IPR036426">
    <property type="entry name" value="Bulb-type_lectin_dom_sf"/>
</dbReference>
<dbReference type="FunFam" id="2.90.10.10:FF:000004">
    <property type="entry name" value="G-type lectin S-receptor-like serine/threonine-protein kinase"/>
    <property type="match status" value="1"/>
</dbReference>
<keyword evidence="8 18" id="KW-0547">Nucleotide-binding</keyword>
<keyword evidence="2" id="KW-1003">Cell membrane</keyword>
<dbReference type="Gene3D" id="2.90.10.10">
    <property type="entry name" value="Bulb-type lectin domain"/>
    <property type="match status" value="1"/>
</dbReference>
<dbReference type="Gene3D" id="3.30.200.20">
    <property type="entry name" value="Phosphorylase Kinase, domain 1"/>
    <property type="match status" value="1"/>
</dbReference>
<keyword evidence="7" id="KW-0430">Lectin</keyword>
<evidence type="ECO:0000256" key="16">
    <source>
        <dbReference type="ARBA" id="ARBA00047899"/>
    </source>
</evidence>
<keyword evidence="11 19" id="KW-1133">Transmembrane helix</keyword>
<proteinExistence type="inferred from homology"/>
<evidence type="ECO:0000256" key="8">
    <source>
        <dbReference type="ARBA" id="ARBA00022741"/>
    </source>
</evidence>
<evidence type="ECO:0000256" key="7">
    <source>
        <dbReference type="ARBA" id="ARBA00022734"/>
    </source>
</evidence>
<evidence type="ECO:0000256" key="11">
    <source>
        <dbReference type="ARBA" id="ARBA00022989"/>
    </source>
</evidence>
<dbReference type="Pfam" id="PF08276">
    <property type="entry name" value="PAN_2"/>
    <property type="match status" value="1"/>
</dbReference>
<dbReference type="FunFam" id="3.30.200.20:FF:000330">
    <property type="entry name" value="G-type lectin S-receptor-like serine/threonine-protein kinase At4g03230"/>
    <property type="match status" value="1"/>
</dbReference>
<dbReference type="Gene3D" id="1.10.510.10">
    <property type="entry name" value="Transferase(Phosphotransferase) domain 1"/>
    <property type="match status" value="1"/>
</dbReference>
<sequence length="822" mass="93400">MEFITIILFCSTLPYTLLNSLAVDTIRPNQTVKDGETIVSAGGEFELGFFSPGSSTNRYLGIWYKKISNKTVVWVANRETPLNNTLGMVRVNGMGITLQTANTSDGLIWSANTSRPMKNPCLQLLDTGNLVLRDEDQDINDVEDFSWQSFDHPGDTQLPGMKFGVDLVTGINRYYTSWKSVDDPSLGSFTYSFDYNGYPQLLLWKGTVIWSRIGPWIGYKFGGIPIYIPGEIYRYTFVLNEKEIYNKFDAVDKSSPLLRAVLTPTGVTNILLWNDQHQIWKVYISYQVTDCDRFGFCGAYGICYINRTPRCECLKGFVPKFPEKWNALDWSDGCIHRTNLVCGTEEGFLKFSDVKLPDTRDSWYNLTIDRQECERLCLNNCSCTAYANADVRTSGHGCILWFKELMDISDYKEDAAEIYVRMPSSELVKSRRSRVKRQIQITLITGALSLVLFAVIFVLVLKKRKRQGEVNRSLESFTLRKSGSGDMDLPLFEFERIAKATSNFSEDNKLGHGGYGPVYKGMLDDGLEIAVKRLSRNSTQGVDEFKNEVSFIAKLQHRNLVALLGCCIEKGERILIYEYMANKSLDIFIFDEKIRNTMDWLKRYNIINGIARGLLYLHQDSKLRIIHRDLKASNILLDHEMNPKISDFGMARSFGGNETEASTSRVVGTYGYMSPEYAIDGQFSVKSDVYSFGVILIEIVSGMKNRLFCHPGHSLNLIGHAWICYNEDKLLQLIDKTILESSNQSEAFRLIQIGLLCVQHDPKDRPTMSQVVLMLSSDIKLPQPKQPGFFMERYLLDTDHIFTSPTLSSSIELTITALLPRQ</sequence>
<protein>
    <recommendedName>
        <fullName evidence="18">Receptor-like serine/threonine-protein kinase</fullName>
        <ecNumber evidence="18">2.7.11.1</ecNumber>
    </recommendedName>
</protein>
<keyword evidence="15" id="KW-0325">Glycoprotein</keyword>
<evidence type="ECO:0000256" key="3">
    <source>
        <dbReference type="ARBA" id="ARBA00022527"/>
    </source>
</evidence>
<comment type="catalytic activity">
    <reaction evidence="16 18">
        <text>L-threonyl-[protein] + ATP = O-phospho-L-threonyl-[protein] + ADP + H(+)</text>
        <dbReference type="Rhea" id="RHEA:46608"/>
        <dbReference type="Rhea" id="RHEA-COMP:11060"/>
        <dbReference type="Rhea" id="RHEA-COMP:11605"/>
        <dbReference type="ChEBI" id="CHEBI:15378"/>
        <dbReference type="ChEBI" id="CHEBI:30013"/>
        <dbReference type="ChEBI" id="CHEBI:30616"/>
        <dbReference type="ChEBI" id="CHEBI:61977"/>
        <dbReference type="ChEBI" id="CHEBI:456216"/>
        <dbReference type="EC" id="2.7.11.1"/>
    </reaction>
</comment>
<dbReference type="GO" id="GO:0030246">
    <property type="term" value="F:carbohydrate binding"/>
    <property type="evidence" value="ECO:0007669"/>
    <property type="project" value="UniProtKB-KW"/>
</dbReference>
<dbReference type="GO" id="GO:0004674">
    <property type="term" value="F:protein serine/threonine kinase activity"/>
    <property type="evidence" value="ECO:0007669"/>
    <property type="project" value="UniProtKB-KW"/>
</dbReference>
<gene>
    <name evidence="24" type="ORF">POM88_048747</name>
</gene>
<dbReference type="PIRSF" id="PIRSF000641">
    <property type="entry name" value="SRK"/>
    <property type="match status" value="1"/>
</dbReference>
<keyword evidence="3 18" id="KW-0723">Serine/threonine-protein kinase</keyword>
<dbReference type="FunFam" id="1.10.510.10:FF:000060">
    <property type="entry name" value="G-type lectin S-receptor-like serine/threonine-protein kinase"/>
    <property type="match status" value="1"/>
</dbReference>
<evidence type="ECO:0000256" key="6">
    <source>
        <dbReference type="ARBA" id="ARBA00022729"/>
    </source>
</evidence>
<keyword evidence="13" id="KW-1015">Disulfide bond</keyword>
<keyword evidence="12 19" id="KW-0472">Membrane</keyword>
<name>A0AAD8GVT1_9APIA</name>
<evidence type="ECO:0000256" key="2">
    <source>
        <dbReference type="ARBA" id="ARBA00022475"/>
    </source>
</evidence>
<evidence type="ECO:0000259" key="21">
    <source>
        <dbReference type="PROSITE" id="PS50011"/>
    </source>
</evidence>
<dbReference type="InterPro" id="IPR024171">
    <property type="entry name" value="SRK-like_kinase"/>
</dbReference>
<evidence type="ECO:0000256" key="4">
    <source>
        <dbReference type="ARBA" id="ARBA00022679"/>
    </source>
</evidence>
<dbReference type="GO" id="GO:0005886">
    <property type="term" value="C:plasma membrane"/>
    <property type="evidence" value="ECO:0007669"/>
    <property type="project" value="UniProtKB-SubCell"/>
</dbReference>
<dbReference type="SMART" id="SM00220">
    <property type="entry name" value="S_TKc"/>
    <property type="match status" value="1"/>
</dbReference>
<dbReference type="SMART" id="SM00108">
    <property type="entry name" value="B_lectin"/>
    <property type="match status" value="1"/>
</dbReference>
<dbReference type="EMBL" id="JAUIZM010000011">
    <property type="protein sequence ID" value="KAK1355491.1"/>
    <property type="molecule type" value="Genomic_DNA"/>
</dbReference>
<evidence type="ECO:0000256" key="10">
    <source>
        <dbReference type="ARBA" id="ARBA00022840"/>
    </source>
</evidence>
<dbReference type="AlphaFoldDB" id="A0AAD8GVT1"/>
<dbReference type="SUPFAM" id="SSF51110">
    <property type="entry name" value="alpha-D-mannose-specific plant lectins"/>
    <property type="match status" value="1"/>
</dbReference>
<dbReference type="CDD" id="cd14066">
    <property type="entry name" value="STKc_IRAK"/>
    <property type="match status" value="1"/>
</dbReference>
<dbReference type="EC" id="2.7.11.1" evidence="18"/>
<feature type="domain" description="Bulb-type lectin" evidence="22">
    <location>
        <begin position="23"/>
        <end position="145"/>
    </location>
</feature>
<keyword evidence="4 18" id="KW-0808">Transferase</keyword>
<feature type="signal peptide" evidence="20">
    <location>
        <begin position="1"/>
        <end position="18"/>
    </location>
</feature>